<keyword evidence="1 7" id="KW-0732">Signal</keyword>
<proteinExistence type="inferred from homology"/>
<dbReference type="OrthoDB" id="14196at2"/>
<dbReference type="Proteomes" id="UP000005835">
    <property type="component" value="Unassembled WGS sequence"/>
</dbReference>
<sequence precursor="true">MNKLKTIAVLTMSMAALSTAFAAEQAVTESAQAAPVVQPQAGNVELDRIVAVVNNDVITDRELQERTHVVAINLRRQNIQLPPMEQLRAQVLERLIFERAIKQRARETGIRIDDQMVNASIEQIARQNNLSVDQLRQRLMADGVSFSSFREEIRDEITTQRLREREVDAKIQIPESEIDAYLAEQAGFTTGNTTEFHIQHILIPIDHPDNTEKLKKHAEEIAERARAGEDFAMLAATYSRASDALQGGDIGWRNLQSLPNVMADVLKESPRKGVYIIKGKDSWDVMRVSDTRDGVQFKLAGGPVEQTHARHILMLVSDITPEGEVIHRLNDIKRRIDAGESDFATMARLHSVDNSATRGGDLGWLQPGDTVPEFEKAMNSLKPNEVSEPIKSQFGYHLIQVIERRMEKNGNPQRMRIAARQQLREKKLGEAVYNWQRELRDRAYVEIRDSHY</sequence>
<dbReference type="Pfam" id="PF00639">
    <property type="entry name" value="Rotamase"/>
    <property type="match status" value="2"/>
</dbReference>
<comment type="catalytic activity">
    <reaction evidence="7">
        <text>[protein]-peptidylproline (omega=180) = [protein]-peptidylproline (omega=0)</text>
        <dbReference type="Rhea" id="RHEA:16237"/>
        <dbReference type="Rhea" id="RHEA-COMP:10747"/>
        <dbReference type="Rhea" id="RHEA-COMP:10748"/>
        <dbReference type="ChEBI" id="CHEBI:83833"/>
        <dbReference type="ChEBI" id="CHEBI:83834"/>
        <dbReference type="EC" id="5.2.1.8"/>
    </reaction>
</comment>
<dbReference type="InterPro" id="IPR027304">
    <property type="entry name" value="Trigger_fact/SurA_dom_sf"/>
</dbReference>
<dbReference type="SUPFAM" id="SSF109998">
    <property type="entry name" value="Triger factor/SurA peptide-binding domain-like"/>
    <property type="match status" value="1"/>
</dbReference>
<dbReference type="Gene3D" id="3.10.50.40">
    <property type="match status" value="2"/>
</dbReference>
<comment type="subcellular location">
    <subcellularLocation>
        <location evidence="7">Periplasm</location>
    </subcellularLocation>
    <text evidence="7">Is capable of associating with the outer membrane.</text>
</comment>
<dbReference type="GO" id="GO:0003755">
    <property type="term" value="F:peptidyl-prolyl cis-trans isomerase activity"/>
    <property type="evidence" value="ECO:0007669"/>
    <property type="project" value="UniProtKB-UniRule"/>
</dbReference>
<dbReference type="PANTHER" id="PTHR47637">
    <property type="entry name" value="CHAPERONE SURA"/>
    <property type="match status" value="1"/>
</dbReference>
<dbReference type="InterPro" id="IPR046357">
    <property type="entry name" value="PPIase_dom_sf"/>
</dbReference>
<reference evidence="9 10" key="1">
    <citation type="submission" date="2012-05" db="EMBL/GenBank/DDBJ databases">
        <title>The Genome Sequence of Sutterella wadsworthensis 2_1_59BFAA.</title>
        <authorList>
            <consortium name="The Broad Institute Genome Sequencing Platform"/>
            <person name="Earl A."/>
            <person name="Ward D."/>
            <person name="Feldgarden M."/>
            <person name="Gevers D."/>
            <person name="Daigneault M."/>
            <person name="Strauss J."/>
            <person name="Allen-Vercoe E."/>
            <person name="Walker B."/>
            <person name="Young S.K."/>
            <person name="Zeng Q."/>
            <person name="Gargeya S."/>
            <person name="Fitzgerald M."/>
            <person name="Haas B."/>
            <person name="Abouelleil A."/>
            <person name="Alvarado L."/>
            <person name="Arachchi H.M."/>
            <person name="Berlin A.M."/>
            <person name="Chapman S.B."/>
            <person name="Goldberg J."/>
            <person name="Griggs A."/>
            <person name="Gujja S."/>
            <person name="Hansen M."/>
            <person name="Howarth C."/>
            <person name="Imamovic A."/>
            <person name="Larimer J."/>
            <person name="McCowen C."/>
            <person name="Montmayeur A."/>
            <person name="Murphy C."/>
            <person name="Neiman D."/>
            <person name="Pearson M."/>
            <person name="Priest M."/>
            <person name="Roberts A."/>
            <person name="Saif S."/>
            <person name="Shea T."/>
            <person name="Sisk P."/>
            <person name="Sykes S."/>
            <person name="Wortman J."/>
            <person name="Nusbaum C."/>
            <person name="Birren B."/>
        </authorList>
    </citation>
    <scope>NUCLEOTIDE SEQUENCE [LARGE SCALE GENOMIC DNA]</scope>
    <source>
        <strain evidence="9 10">2_1_59BFAA</strain>
    </source>
</reference>
<dbReference type="GO" id="GO:0042277">
    <property type="term" value="F:peptide binding"/>
    <property type="evidence" value="ECO:0007669"/>
    <property type="project" value="InterPro"/>
</dbReference>
<feature type="signal peptide" evidence="7">
    <location>
        <begin position="1"/>
        <end position="22"/>
    </location>
</feature>
<keyword evidence="10" id="KW-1185">Reference proteome</keyword>
<evidence type="ECO:0000259" key="8">
    <source>
        <dbReference type="PROSITE" id="PS50198"/>
    </source>
</evidence>
<feature type="domain" description="PpiC" evidence="8">
    <location>
        <begin position="304"/>
        <end position="403"/>
    </location>
</feature>
<dbReference type="PANTHER" id="PTHR47637:SF1">
    <property type="entry name" value="CHAPERONE SURA"/>
    <property type="match status" value="1"/>
</dbReference>
<dbReference type="HOGENOM" id="CLU_034646_11_0_4"/>
<dbReference type="GO" id="GO:0030288">
    <property type="term" value="C:outer membrane-bounded periplasmic space"/>
    <property type="evidence" value="ECO:0007669"/>
    <property type="project" value="InterPro"/>
</dbReference>
<evidence type="ECO:0000256" key="4">
    <source>
        <dbReference type="ARBA" id="ARBA00023110"/>
    </source>
</evidence>
<evidence type="ECO:0000256" key="6">
    <source>
        <dbReference type="ARBA" id="ARBA00023235"/>
    </source>
</evidence>
<dbReference type="InterPro" id="IPR015391">
    <property type="entry name" value="SurA_N"/>
</dbReference>
<dbReference type="Pfam" id="PF09312">
    <property type="entry name" value="SurA_N"/>
    <property type="match status" value="1"/>
</dbReference>
<dbReference type="EMBL" id="ADMG01000016">
    <property type="protein sequence ID" value="EKB31924.1"/>
    <property type="molecule type" value="Genomic_DNA"/>
</dbReference>
<dbReference type="HAMAP" id="MF_01183">
    <property type="entry name" value="Chaperone_SurA"/>
    <property type="match status" value="1"/>
</dbReference>
<feature type="chain" id="PRO_5009015914" description="Chaperone SurA" evidence="7">
    <location>
        <begin position="23"/>
        <end position="452"/>
    </location>
</feature>
<feature type="domain" description="PpiC" evidence="8">
    <location>
        <begin position="193"/>
        <end position="290"/>
    </location>
</feature>
<name>K1KJH8_9BURK</name>
<dbReference type="Gene3D" id="1.10.4030.10">
    <property type="entry name" value="Porin chaperone SurA, peptide-binding domain"/>
    <property type="match status" value="1"/>
</dbReference>
<evidence type="ECO:0000313" key="9">
    <source>
        <dbReference type="EMBL" id="EKB31924.1"/>
    </source>
</evidence>
<dbReference type="InterPro" id="IPR000297">
    <property type="entry name" value="PPIase_PpiC"/>
</dbReference>
<organism evidence="9 10">
    <name type="scientific">Sutterella wadsworthensis 2_1_59BFAA</name>
    <dbReference type="NCBI Taxonomy" id="742823"/>
    <lineage>
        <taxon>Bacteria</taxon>
        <taxon>Pseudomonadati</taxon>
        <taxon>Pseudomonadota</taxon>
        <taxon>Betaproteobacteria</taxon>
        <taxon>Burkholderiales</taxon>
        <taxon>Sutterellaceae</taxon>
        <taxon>Sutterella</taxon>
    </lineage>
</organism>
<dbReference type="InterPro" id="IPR050280">
    <property type="entry name" value="OMP_Chaperone_SurA"/>
</dbReference>
<evidence type="ECO:0000313" key="10">
    <source>
        <dbReference type="Proteomes" id="UP000005835"/>
    </source>
</evidence>
<dbReference type="GO" id="GO:0050821">
    <property type="term" value="P:protein stabilization"/>
    <property type="evidence" value="ECO:0007669"/>
    <property type="project" value="InterPro"/>
</dbReference>
<dbReference type="GO" id="GO:0006457">
    <property type="term" value="P:protein folding"/>
    <property type="evidence" value="ECO:0007669"/>
    <property type="project" value="UniProtKB-UniRule"/>
</dbReference>
<dbReference type="PROSITE" id="PS50198">
    <property type="entry name" value="PPIC_PPIASE_2"/>
    <property type="match status" value="2"/>
</dbReference>
<dbReference type="RefSeq" id="WP_005433824.1">
    <property type="nucleotide sequence ID" value="NZ_JH815514.1"/>
</dbReference>
<protein>
    <recommendedName>
        <fullName evidence="7">Chaperone SurA</fullName>
    </recommendedName>
    <alternativeName>
        <fullName evidence="7">Peptidyl-prolyl cis-trans isomerase SurA</fullName>
        <shortName evidence="7">PPIase SurA</shortName>
        <ecNumber evidence="7">5.2.1.8</ecNumber>
    </alternativeName>
    <alternativeName>
        <fullName evidence="7">Rotamase SurA</fullName>
    </alternativeName>
</protein>
<evidence type="ECO:0000256" key="3">
    <source>
        <dbReference type="ARBA" id="ARBA00022764"/>
    </source>
</evidence>
<keyword evidence="2 7" id="KW-0677">Repeat</keyword>
<evidence type="ECO:0000256" key="5">
    <source>
        <dbReference type="ARBA" id="ARBA00023186"/>
    </source>
</evidence>
<accession>K1KJH8</accession>
<keyword evidence="4 7" id="KW-0697">Rotamase</keyword>
<dbReference type="AlphaFoldDB" id="K1KJH8"/>
<keyword evidence="6 7" id="KW-0413">Isomerase</keyword>
<keyword evidence="3 7" id="KW-0574">Periplasm</keyword>
<dbReference type="EC" id="5.2.1.8" evidence="7"/>
<comment type="caution">
    <text evidence="9">The sequence shown here is derived from an EMBL/GenBank/DDBJ whole genome shotgun (WGS) entry which is preliminary data.</text>
</comment>
<keyword evidence="5 7" id="KW-0143">Chaperone</keyword>
<evidence type="ECO:0000256" key="2">
    <source>
        <dbReference type="ARBA" id="ARBA00022737"/>
    </source>
</evidence>
<comment type="domain">
    <text evidence="7">The PPIase activity resides only in the second parvulin domain. The N-terminal region and the C-terminal tail are necessary and sufficient for the chaperone activity of SurA. The PPIase activity is dispensable for SurA to function as a chaperone. The N-terminal region and the C-terminal tail are also required for porin recognition.</text>
</comment>
<dbReference type="GO" id="GO:0043165">
    <property type="term" value="P:Gram-negative-bacterium-type cell outer membrane assembly"/>
    <property type="evidence" value="ECO:0007669"/>
    <property type="project" value="InterPro"/>
</dbReference>
<comment type="function">
    <text evidence="7">Chaperone involved in the correct folding and assembly of outer membrane proteins. Recognizes specific patterns of aromatic residues and the orientation of their side chains, which are found more frequently in integral outer membrane proteins. May act in both early periplasmic and late outer membrane-associated steps of protein maturation.</text>
</comment>
<dbReference type="eggNOG" id="COG0760">
    <property type="taxonomic scope" value="Bacteria"/>
</dbReference>
<dbReference type="PATRIC" id="fig|742823.3.peg.498"/>
<evidence type="ECO:0000256" key="7">
    <source>
        <dbReference type="HAMAP-Rule" id="MF_01183"/>
    </source>
</evidence>
<dbReference type="GO" id="GO:0051082">
    <property type="term" value="F:unfolded protein binding"/>
    <property type="evidence" value="ECO:0007669"/>
    <property type="project" value="UniProtKB-UniRule"/>
</dbReference>
<dbReference type="InterPro" id="IPR023034">
    <property type="entry name" value="PPIase_SurA"/>
</dbReference>
<dbReference type="SUPFAM" id="SSF54534">
    <property type="entry name" value="FKBP-like"/>
    <property type="match status" value="2"/>
</dbReference>
<gene>
    <name evidence="7" type="primary">surA</name>
    <name evidence="9" type="ORF">HMPREF9465_00501</name>
</gene>
<dbReference type="STRING" id="742823.HMPREF9465_00501"/>
<evidence type="ECO:0000256" key="1">
    <source>
        <dbReference type="ARBA" id="ARBA00022729"/>
    </source>
</evidence>